<dbReference type="PANTHER" id="PTHR11559">
    <property type="entry name" value="CARBOXYLESTERASE"/>
    <property type="match status" value="1"/>
</dbReference>
<dbReference type="SUPFAM" id="SSF53474">
    <property type="entry name" value="alpha/beta-Hydrolases"/>
    <property type="match status" value="1"/>
</dbReference>
<evidence type="ECO:0000313" key="5">
    <source>
        <dbReference type="EMBL" id="KEF52123.1"/>
    </source>
</evidence>
<accession>A0A072NYM2</accession>
<dbReference type="RefSeq" id="XP_013254713.1">
    <property type="nucleotide sequence ID" value="XM_013399259.1"/>
</dbReference>
<reference evidence="5 6" key="1">
    <citation type="submission" date="2013-03" db="EMBL/GenBank/DDBJ databases">
        <title>The Genome Sequence of Exophiala aquamarina CBS 119918.</title>
        <authorList>
            <consortium name="The Broad Institute Genomics Platform"/>
            <person name="Cuomo C."/>
            <person name="de Hoog S."/>
            <person name="Gorbushina A."/>
            <person name="Walker B."/>
            <person name="Young S.K."/>
            <person name="Zeng Q."/>
            <person name="Gargeya S."/>
            <person name="Fitzgerald M."/>
            <person name="Haas B."/>
            <person name="Abouelleil A."/>
            <person name="Allen A.W."/>
            <person name="Alvarado L."/>
            <person name="Arachchi H.M."/>
            <person name="Berlin A.M."/>
            <person name="Chapman S.B."/>
            <person name="Gainer-Dewar J."/>
            <person name="Goldberg J."/>
            <person name="Griggs A."/>
            <person name="Gujja S."/>
            <person name="Hansen M."/>
            <person name="Howarth C."/>
            <person name="Imamovic A."/>
            <person name="Ireland A."/>
            <person name="Larimer J."/>
            <person name="McCowan C."/>
            <person name="Murphy C."/>
            <person name="Pearson M."/>
            <person name="Poon T.W."/>
            <person name="Priest M."/>
            <person name="Roberts A."/>
            <person name="Saif S."/>
            <person name="Shea T."/>
            <person name="Sisk P."/>
            <person name="Sykes S."/>
            <person name="Wortman J."/>
            <person name="Nusbaum C."/>
            <person name="Birren B."/>
        </authorList>
    </citation>
    <scope>NUCLEOTIDE SEQUENCE [LARGE SCALE GENOMIC DNA]</scope>
    <source>
        <strain evidence="5 6">CBS 119918</strain>
    </source>
</reference>
<dbReference type="GeneID" id="25286646"/>
<dbReference type="InterPro" id="IPR019826">
    <property type="entry name" value="Carboxylesterase_B_AS"/>
</dbReference>
<evidence type="ECO:0000256" key="3">
    <source>
        <dbReference type="RuleBase" id="RU361235"/>
    </source>
</evidence>
<dbReference type="AlphaFoldDB" id="A0A072NYM2"/>
<dbReference type="VEuPathDB" id="FungiDB:A1O9_11749"/>
<evidence type="ECO:0000259" key="4">
    <source>
        <dbReference type="Pfam" id="PF00135"/>
    </source>
</evidence>
<protein>
    <recommendedName>
        <fullName evidence="3">Carboxylic ester hydrolase</fullName>
        <ecNumber evidence="3">3.1.1.-</ecNumber>
    </recommendedName>
</protein>
<organism evidence="5 6">
    <name type="scientific">Exophiala aquamarina CBS 119918</name>
    <dbReference type="NCBI Taxonomy" id="1182545"/>
    <lineage>
        <taxon>Eukaryota</taxon>
        <taxon>Fungi</taxon>
        <taxon>Dikarya</taxon>
        <taxon>Ascomycota</taxon>
        <taxon>Pezizomycotina</taxon>
        <taxon>Eurotiomycetes</taxon>
        <taxon>Chaetothyriomycetidae</taxon>
        <taxon>Chaetothyriales</taxon>
        <taxon>Herpotrichiellaceae</taxon>
        <taxon>Exophiala</taxon>
    </lineage>
</organism>
<keyword evidence="6" id="KW-1185">Reference proteome</keyword>
<feature type="domain" description="Carboxylesterase type B" evidence="4">
    <location>
        <begin position="16"/>
        <end position="413"/>
    </location>
</feature>
<comment type="caution">
    <text evidence="5">The sequence shown here is derived from an EMBL/GenBank/DDBJ whole genome shotgun (WGS) entry which is preliminary data.</text>
</comment>
<sequence length="476" mass="52047">MVFIQQSLPKPPVKHSDVDCLNLNITVPKLASGIGGLSRQKLPVFIWTHGGGFVVGANSWPQYDHAKLVKLAAKNGVPIIGVGINFRLGLSGLLTSEELRQRGYKPNNTLRDQRNAFQWVRQHISGFGGDPDNVTVIGESTGAVSTTLHLYSPEKLFNRAIATGGSFLLVGPFSYETYEGIYQQVLSVLGIDKLEPDERVNQLLSLPLDDVIARLPPSIAFLPAIDGEIVPTRPTYDAVSRQEDQELPGKKWLDGFMIGDSQFDASTLGAIMGHLKTDARKRFTASLKTSLAKNLQAADSVLEAYGFNSPPLASAAEDDEVAFKNYLHFVNDVGYYAATVSFARGWPEHKLLTFAFNEPNPWPGLFTGEATHVLDVVFLFQNYNDKLSPAQKKAAESFGLDFARFIAGQQPWPAYSTAKKNAKVFGPSVQGPEAVAKIISDNESREIGRRTRILEIGKEIGFDALAGAVVRFQIGL</sequence>
<evidence type="ECO:0000313" key="6">
    <source>
        <dbReference type="Proteomes" id="UP000027920"/>
    </source>
</evidence>
<dbReference type="EC" id="3.1.1.-" evidence="3"/>
<dbReference type="InterPro" id="IPR029058">
    <property type="entry name" value="AB_hydrolase_fold"/>
</dbReference>
<dbReference type="InterPro" id="IPR050309">
    <property type="entry name" value="Type-B_Carboxylest/Lipase"/>
</dbReference>
<comment type="similarity">
    <text evidence="1 3">Belongs to the type-B carboxylesterase/lipase family.</text>
</comment>
<dbReference type="STRING" id="1182545.A0A072NYM2"/>
<evidence type="ECO:0000256" key="2">
    <source>
        <dbReference type="ARBA" id="ARBA00022801"/>
    </source>
</evidence>
<dbReference type="Gene3D" id="3.40.50.1820">
    <property type="entry name" value="alpha/beta hydrolase"/>
    <property type="match status" value="1"/>
</dbReference>
<dbReference type="PROSITE" id="PS00122">
    <property type="entry name" value="CARBOXYLESTERASE_B_1"/>
    <property type="match status" value="1"/>
</dbReference>
<keyword evidence="2 3" id="KW-0378">Hydrolase</keyword>
<dbReference type="GO" id="GO:0016787">
    <property type="term" value="F:hydrolase activity"/>
    <property type="evidence" value="ECO:0007669"/>
    <property type="project" value="UniProtKB-KW"/>
</dbReference>
<dbReference type="InterPro" id="IPR002018">
    <property type="entry name" value="CarbesteraseB"/>
</dbReference>
<name>A0A072NYM2_9EURO</name>
<dbReference type="EMBL" id="AMGV01000019">
    <property type="protein sequence ID" value="KEF52123.1"/>
    <property type="molecule type" value="Genomic_DNA"/>
</dbReference>
<dbReference type="HOGENOM" id="CLU_006586_14_4_1"/>
<dbReference type="ESTHER" id="9euro-a0a072nym2">
    <property type="family name" value="Fungal_carboxylesterase_lipase"/>
</dbReference>
<gene>
    <name evidence="5" type="ORF">A1O9_11749</name>
</gene>
<proteinExistence type="inferred from homology"/>
<evidence type="ECO:0000256" key="1">
    <source>
        <dbReference type="ARBA" id="ARBA00005964"/>
    </source>
</evidence>
<dbReference type="OrthoDB" id="3200163at2759"/>
<dbReference type="Proteomes" id="UP000027920">
    <property type="component" value="Unassembled WGS sequence"/>
</dbReference>
<dbReference type="Pfam" id="PF00135">
    <property type="entry name" value="COesterase"/>
    <property type="match status" value="1"/>
</dbReference>